<comment type="caution">
    <text evidence="1">The sequence shown here is derived from an EMBL/GenBank/DDBJ whole genome shotgun (WGS) entry which is preliminary data.</text>
</comment>
<reference evidence="1" key="1">
    <citation type="journal article" date="2015" name="Nature">
        <title>Complex archaea that bridge the gap between prokaryotes and eukaryotes.</title>
        <authorList>
            <person name="Spang A."/>
            <person name="Saw J.H."/>
            <person name="Jorgensen S.L."/>
            <person name="Zaremba-Niedzwiedzka K."/>
            <person name="Martijn J."/>
            <person name="Lind A.E."/>
            <person name="van Eijk R."/>
            <person name="Schleper C."/>
            <person name="Guy L."/>
            <person name="Ettema T.J."/>
        </authorList>
    </citation>
    <scope>NUCLEOTIDE SEQUENCE</scope>
</reference>
<sequence>MATKTINNTFSSRVENGTTLSGAEALSVENVQQPDQTISAGTEEQTALMAFKDSQMQSMLLRSDQDVTAVFLGIRYAINATLIVGATNTIDHVGDLEQEIFTGDIIRVEGTVADDGYYKVSTVVEGAGTTVITLDDGNVLPAGAGAAVGTLARVASYRLMSYGYMMDTV</sequence>
<organism evidence="1">
    <name type="scientific">marine sediment metagenome</name>
    <dbReference type="NCBI Taxonomy" id="412755"/>
    <lineage>
        <taxon>unclassified sequences</taxon>
        <taxon>metagenomes</taxon>
        <taxon>ecological metagenomes</taxon>
    </lineage>
</organism>
<proteinExistence type="predicted"/>
<name>A0A0F8YCW8_9ZZZZ</name>
<dbReference type="AlphaFoldDB" id="A0A0F8YCW8"/>
<accession>A0A0F8YCW8</accession>
<gene>
    <name evidence="1" type="ORF">LCGC14_3109600</name>
</gene>
<feature type="non-terminal residue" evidence="1">
    <location>
        <position position="169"/>
    </location>
</feature>
<dbReference type="EMBL" id="LAZR01067247">
    <property type="protein sequence ID" value="KKK51974.1"/>
    <property type="molecule type" value="Genomic_DNA"/>
</dbReference>
<protein>
    <submittedName>
        <fullName evidence="1">Uncharacterized protein</fullName>
    </submittedName>
</protein>
<evidence type="ECO:0000313" key="1">
    <source>
        <dbReference type="EMBL" id="KKK51974.1"/>
    </source>
</evidence>